<name>A0A1T5BSZ8_9BACT</name>
<dbReference type="EMBL" id="FUYQ01000008">
    <property type="protein sequence ID" value="SKB50274.1"/>
    <property type="molecule type" value="Genomic_DNA"/>
</dbReference>
<proteinExistence type="predicted"/>
<dbReference type="RefSeq" id="WP_139376592.1">
    <property type="nucleotide sequence ID" value="NZ_FUYQ01000008.1"/>
</dbReference>
<evidence type="ECO:0000313" key="1">
    <source>
        <dbReference type="EMBL" id="SKB50274.1"/>
    </source>
</evidence>
<reference evidence="2" key="1">
    <citation type="submission" date="2017-02" db="EMBL/GenBank/DDBJ databases">
        <authorList>
            <person name="Varghese N."/>
            <person name="Submissions S."/>
        </authorList>
    </citation>
    <scope>NUCLEOTIDE SEQUENCE [LARGE SCALE GENOMIC DNA]</scope>
    <source>
        <strain evidence="2">DSM 24967</strain>
    </source>
</reference>
<accession>A0A1T5BSZ8</accession>
<evidence type="ECO:0000313" key="2">
    <source>
        <dbReference type="Proteomes" id="UP000190852"/>
    </source>
</evidence>
<gene>
    <name evidence="1" type="ORF">SAMN05660349_01486</name>
</gene>
<organism evidence="1 2">
    <name type="scientific">Parabacteroides chartae</name>
    <dbReference type="NCBI Taxonomy" id="1037355"/>
    <lineage>
        <taxon>Bacteria</taxon>
        <taxon>Pseudomonadati</taxon>
        <taxon>Bacteroidota</taxon>
        <taxon>Bacteroidia</taxon>
        <taxon>Bacteroidales</taxon>
        <taxon>Tannerellaceae</taxon>
        <taxon>Parabacteroides</taxon>
    </lineage>
</organism>
<dbReference type="AlphaFoldDB" id="A0A1T5BSZ8"/>
<dbReference type="PROSITE" id="PS51257">
    <property type="entry name" value="PROKAR_LIPOPROTEIN"/>
    <property type="match status" value="1"/>
</dbReference>
<sequence>MFEKILSFFGGEMLHRVSRNAKSLILLVPFLTLSCTSEDVVSDDDSSVAVYSTLSGEEQKIWDYFIKYNHCTSVVTTGIIRNEAGVQPVGGYDDVKLRFSFTGKEFTIDGLGKFKPEVGKGIPLEDLKLLTLVYLRKGTCPQETDAMFKDANIDTEMTPSRLKINYTGTGEFESAFIYYEGIPSKTNPGVNYTIDFEVF</sequence>
<dbReference type="Proteomes" id="UP000190852">
    <property type="component" value="Unassembled WGS sequence"/>
</dbReference>
<keyword evidence="2" id="KW-1185">Reference proteome</keyword>
<protein>
    <recommendedName>
        <fullName evidence="3">Lipoprotein</fullName>
    </recommendedName>
</protein>
<evidence type="ECO:0008006" key="3">
    <source>
        <dbReference type="Google" id="ProtNLM"/>
    </source>
</evidence>